<feature type="non-terminal residue" evidence="1">
    <location>
        <position position="1"/>
    </location>
</feature>
<comment type="caution">
    <text evidence="1">The sequence shown here is derived from an EMBL/GenBank/DDBJ whole genome shotgun (WGS) entry which is preliminary data.</text>
</comment>
<gene>
    <name evidence="1" type="ORF">DERYTH_LOCUS21801</name>
</gene>
<evidence type="ECO:0000313" key="1">
    <source>
        <dbReference type="EMBL" id="CAG8793007.1"/>
    </source>
</evidence>
<evidence type="ECO:0000313" key="2">
    <source>
        <dbReference type="Proteomes" id="UP000789405"/>
    </source>
</evidence>
<reference evidence="1" key="1">
    <citation type="submission" date="2021-06" db="EMBL/GenBank/DDBJ databases">
        <authorList>
            <person name="Kallberg Y."/>
            <person name="Tangrot J."/>
            <person name="Rosling A."/>
        </authorList>
    </citation>
    <scope>NUCLEOTIDE SEQUENCE</scope>
    <source>
        <strain evidence="1">MA453B</strain>
    </source>
</reference>
<dbReference type="EMBL" id="CAJVPY010028658">
    <property type="protein sequence ID" value="CAG8793007.1"/>
    <property type="molecule type" value="Genomic_DNA"/>
</dbReference>
<proteinExistence type="predicted"/>
<protein>
    <submittedName>
        <fullName evidence="1">20031_t:CDS:1</fullName>
    </submittedName>
</protein>
<dbReference type="AlphaFoldDB" id="A0A9N9P1C5"/>
<name>A0A9N9P1C5_9GLOM</name>
<keyword evidence="2" id="KW-1185">Reference proteome</keyword>
<organism evidence="1 2">
    <name type="scientific">Dentiscutata erythropus</name>
    <dbReference type="NCBI Taxonomy" id="1348616"/>
    <lineage>
        <taxon>Eukaryota</taxon>
        <taxon>Fungi</taxon>
        <taxon>Fungi incertae sedis</taxon>
        <taxon>Mucoromycota</taxon>
        <taxon>Glomeromycotina</taxon>
        <taxon>Glomeromycetes</taxon>
        <taxon>Diversisporales</taxon>
        <taxon>Gigasporaceae</taxon>
        <taxon>Dentiscutata</taxon>
    </lineage>
</organism>
<dbReference type="Proteomes" id="UP000789405">
    <property type="component" value="Unassembled WGS sequence"/>
</dbReference>
<sequence>LTIIADAQKFHYVHHKAVTITGKMKSRGIICDFNASNNNIINNKFTTRDNCASPGGQCKMDSECCSDNGDTYGCCDGNCIKCNPNNPDQCCPC</sequence>
<accession>A0A9N9P1C5</accession>